<dbReference type="RefSeq" id="WP_244762265.1">
    <property type="nucleotide sequence ID" value="NZ_JALJCJ010000005.1"/>
</dbReference>
<dbReference type="Proteomes" id="UP001177080">
    <property type="component" value="Unassembled WGS sequence"/>
</dbReference>
<dbReference type="Gene3D" id="2.40.400.10">
    <property type="entry name" value="Acetoacetate decarboxylase-like"/>
    <property type="match status" value="1"/>
</dbReference>
<dbReference type="InterPro" id="IPR010451">
    <property type="entry name" value="Acetoacetate_decarboxylase"/>
</dbReference>
<proteinExistence type="predicted"/>
<protein>
    <submittedName>
        <fullName evidence="1">Acetoacetate decarboxylase family protein</fullName>
    </submittedName>
</protein>
<evidence type="ECO:0000313" key="1">
    <source>
        <dbReference type="EMBL" id="MDO6121720.1"/>
    </source>
</evidence>
<gene>
    <name evidence="1" type="ORF">GB928_011055</name>
</gene>
<sequence>MTRIPLHNANNMPLQAPLIPDPFVPYECPGNRSLNAICQGDPAVLGQYLENTPFTLAGDRFLVYVSDFTNCRKAPFMDAGIVIPVRFGDREGGYFLFEYEDNDAAIAAGRDLWGYPKKFGTIDLTERTNGATASVVRHGVPLITIDCTFDGTQAEPLKTTPHLNIHIQPAPDGKILNKRVIARDTSPDFQMTSCRWGTAAVSLGALATDPLSPLGPVRVLAANYVIGDFFATEQNGWGKTIADLVTNGIAAEGA</sequence>
<name>A0ABT8XD97_9HYPH</name>
<dbReference type="InterPro" id="IPR023375">
    <property type="entry name" value="ADC_dom_sf"/>
</dbReference>
<accession>A0ABT8XD97</accession>
<comment type="caution">
    <text evidence="1">The sequence shown here is derived from an EMBL/GenBank/DDBJ whole genome shotgun (WGS) entry which is preliminary data.</text>
</comment>
<dbReference type="Pfam" id="PF06314">
    <property type="entry name" value="ADC"/>
    <property type="match status" value="1"/>
</dbReference>
<keyword evidence="2" id="KW-1185">Reference proteome</keyword>
<dbReference type="EMBL" id="WHSC02000005">
    <property type="protein sequence ID" value="MDO6121720.1"/>
    <property type="molecule type" value="Genomic_DNA"/>
</dbReference>
<reference evidence="1" key="1">
    <citation type="submission" date="2022-04" db="EMBL/GenBank/DDBJ databases">
        <title>Shinella lacus sp. nov., a novel member of the genus Shinella from water.</title>
        <authorList>
            <person name="Deng Y."/>
        </authorList>
    </citation>
    <scope>NUCLEOTIDE SEQUENCE</scope>
    <source>
        <strain evidence="1">JCM 31239</strain>
    </source>
</reference>
<dbReference type="SUPFAM" id="SSF160104">
    <property type="entry name" value="Acetoacetate decarboxylase-like"/>
    <property type="match status" value="1"/>
</dbReference>
<evidence type="ECO:0000313" key="2">
    <source>
        <dbReference type="Proteomes" id="UP001177080"/>
    </source>
</evidence>
<organism evidence="1 2">
    <name type="scientific">Shinella curvata</name>
    <dbReference type="NCBI Taxonomy" id="1817964"/>
    <lineage>
        <taxon>Bacteria</taxon>
        <taxon>Pseudomonadati</taxon>
        <taxon>Pseudomonadota</taxon>
        <taxon>Alphaproteobacteria</taxon>
        <taxon>Hyphomicrobiales</taxon>
        <taxon>Rhizobiaceae</taxon>
        <taxon>Shinella</taxon>
    </lineage>
</organism>